<reference evidence="3" key="1">
    <citation type="journal article" date="2019" name="Int. J. Syst. Evol. Microbiol.">
        <title>The Global Catalogue of Microorganisms (GCM) 10K type strain sequencing project: providing services to taxonomists for standard genome sequencing and annotation.</title>
        <authorList>
            <consortium name="The Broad Institute Genomics Platform"/>
            <consortium name="The Broad Institute Genome Sequencing Center for Infectious Disease"/>
            <person name="Wu L."/>
            <person name="Ma J."/>
        </authorList>
    </citation>
    <scope>NUCLEOTIDE SEQUENCE [LARGE SCALE GENOMIC DNA]</scope>
    <source>
        <strain evidence="3">CCM 7855</strain>
    </source>
</reference>
<dbReference type="RefSeq" id="WP_188490651.1">
    <property type="nucleotide sequence ID" value="NZ_BMCS01000002.1"/>
</dbReference>
<accession>A0ABQ1V1B9</accession>
<proteinExistence type="predicted"/>
<dbReference type="SUPFAM" id="SSF56300">
    <property type="entry name" value="Metallo-dependent phosphatases"/>
    <property type="match status" value="1"/>
</dbReference>
<comment type="caution">
    <text evidence="2">The sequence shown here is derived from an EMBL/GenBank/DDBJ whole genome shotgun (WGS) entry which is preliminary data.</text>
</comment>
<organism evidence="2 3">
    <name type="scientific">Williamsia phyllosphaerae</name>
    <dbReference type="NCBI Taxonomy" id="885042"/>
    <lineage>
        <taxon>Bacteria</taxon>
        <taxon>Bacillati</taxon>
        <taxon>Actinomycetota</taxon>
        <taxon>Actinomycetes</taxon>
        <taxon>Mycobacteriales</taxon>
        <taxon>Nocardiaceae</taxon>
        <taxon>Williamsia</taxon>
    </lineage>
</organism>
<dbReference type="EMBL" id="BMCS01000002">
    <property type="protein sequence ID" value="GGF31008.1"/>
    <property type="molecule type" value="Genomic_DNA"/>
</dbReference>
<evidence type="ECO:0000259" key="1">
    <source>
        <dbReference type="Pfam" id="PF00149"/>
    </source>
</evidence>
<keyword evidence="3" id="KW-1185">Reference proteome</keyword>
<protein>
    <submittedName>
        <fullName evidence="2">Metallophosphoesterase</fullName>
    </submittedName>
</protein>
<evidence type="ECO:0000313" key="2">
    <source>
        <dbReference type="EMBL" id="GGF31008.1"/>
    </source>
</evidence>
<dbReference type="Gene3D" id="3.60.21.10">
    <property type="match status" value="1"/>
</dbReference>
<sequence length="235" mass="25119">MVRVLAVADEVVDALTCGLVEQLAPDLILGAGDLPFDYLETLSTRSGAPCVFVPGNHDRDLSGFRRGRGGWVRAGLPASDPGPRGAVNADGRVVTVAGLRIAGLGGSIRYNDGPNQYREAAQRRRANRLRWRRRLTGRSSAPVDILLTHSPARGYGDGDDGPHIGFRCLIGLVRTLRPQALIHGHIHPYGMTPADLQIPVDDSGSALSMNTVGYTVFDIDAGGSGISVRRRRHGS</sequence>
<dbReference type="InterPro" id="IPR004843">
    <property type="entry name" value="Calcineurin-like_PHP"/>
</dbReference>
<dbReference type="Proteomes" id="UP000632454">
    <property type="component" value="Unassembled WGS sequence"/>
</dbReference>
<dbReference type="InterPro" id="IPR029052">
    <property type="entry name" value="Metallo-depent_PP-like"/>
</dbReference>
<feature type="domain" description="Calcineurin-like phosphoesterase" evidence="1">
    <location>
        <begin position="20"/>
        <end position="189"/>
    </location>
</feature>
<evidence type="ECO:0000313" key="3">
    <source>
        <dbReference type="Proteomes" id="UP000632454"/>
    </source>
</evidence>
<name>A0ABQ1V1B9_9NOCA</name>
<gene>
    <name evidence="2" type="ORF">GCM10007298_28610</name>
</gene>
<dbReference type="Pfam" id="PF00149">
    <property type="entry name" value="Metallophos"/>
    <property type="match status" value="1"/>
</dbReference>